<evidence type="ECO:0000313" key="12">
    <source>
        <dbReference type="Proteomes" id="UP000429523"/>
    </source>
</evidence>
<dbReference type="Proteomes" id="UP000476176">
    <property type="component" value="Unassembled WGS sequence"/>
</dbReference>
<evidence type="ECO:0000313" key="18">
    <source>
        <dbReference type="Proteomes" id="UP000460718"/>
    </source>
</evidence>
<dbReference type="EMBL" id="QXFW01000909">
    <property type="protein sequence ID" value="KAE9000377.1"/>
    <property type="molecule type" value="Genomic_DNA"/>
</dbReference>
<evidence type="ECO:0000313" key="19">
    <source>
        <dbReference type="Proteomes" id="UP000476176"/>
    </source>
</evidence>
<feature type="chain" id="PRO_5036163804" evidence="1">
    <location>
        <begin position="22"/>
        <end position="57"/>
    </location>
</feature>
<dbReference type="OrthoDB" id="10270599at2759"/>
<dbReference type="EMBL" id="QXGA01000795">
    <property type="protein sequence ID" value="KAE9141020.1"/>
    <property type="molecule type" value="Genomic_DNA"/>
</dbReference>
<dbReference type="EMBL" id="QXFX01002877">
    <property type="protein sequence ID" value="KAE9072921.1"/>
    <property type="molecule type" value="Genomic_DNA"/>
</dbReference>
<evidence type="ECO:0000313" key="9">
    <source>
        <dbReference type="EMBL" id="KAE9222697.1"/>
    </source>
</evidence>
<proteinExistence type="predicted"/>
<dbReference type="EMBL" id="QXGC01002841">
    <property type="protein sequence ID" value="KAE9181231.1"/>
    <property type="molecule type" value="Genomic_DNA"/>
</dbReference>
<dbReference type="Proteomes" id="UP000437068">
    <property type="component" value="Unassembled WGS sequence"/>
</dbReference>
<evidence type="ECO:0000313" key="14">
    <source>
        <dbReference type="Proteomes" id="UP000437068"/>
    </source>
</evidence>
<keyword evidence="13" id="KW-1185">Reference proteome</keyword>
<organism evidence="2 12">
    <name type="scientific">Phytophthora fragariae</name>
    <dbReference type="NCBI Taxonomy" id="53985"/>
    <lineage>
        <taxon>Eukaryota</taxon>
        <taxon>Sar</taxon>
        <taxon>Stramenopiles</taxon>
        <taxon>Oomycota</taxon>
        <taxon>Peronosporomycetes</taxon>
        <taxon>Peronosporales</taxon>
        <taxon>Peronosporaceae</taxon>
        <taxon>Phytophthora</taxon>
    </lineage>
</organism>
<sequence length="57" mass="6319">MMNGEWVAGRISFGLLARGLATMLRCFSGRSTLGVELCGKFAMTFDNRRLQVSFNNS</sequence>
<evidence type="ECO:0000313" key="3">
    <source>
        <dbReference type="EMBL" id="KAE9000377.1"/>
    </source>
</evidence>
<evidence type="ECO:0000313" key="7">
    <source>
        <dbReference type="EMBL" id="KAE9181231.1"/>
    </source>
</evidence>
<protein>
    <submittedName>
        <fullName evidence="2">Uncharacterized protein</fullName>
    </submittedName>
</protein>
<evidence type="ECO:0000313" key="21">
    <source>
        <dbReference type="Proteomes" id="UP000488956"/>
    </source>
</evidence>
<evidence type="ECO:0000313" key="17">
    <source>
        <dbReference type="Proteomes" id="UP000441208"/>
    </source>
</evidence>
<feature type="signal peptide" evidence="1">
    <location>
        <begin position="1"/>
        <end position="21"/>
    </location>
</feature>
<evidence type="ECO:0000313" key="6">
    <source>
        <dbReference type="EMBL" id="KAE9141020.1"/>
    </source>
</evidence>
<evidence type="ECO:0000313" key="11">
    <source>
        <dbReference type="EMBL" id="KAE9354115.1"/>
    </source>
</evidence>
<evidence type="ECO:0000313" key="8">
    <source>
        <dbReference type="EMBL" id="KAE9204663.1"/>
    </source>
</evidence>
<dbReference type="EMBL" id="QXGF01000927">
    <property type="protein sequence ID" value="KAE8934238.1"/>
    <property type="molecule type" value="Genomic_DNA"/>
</dbReference>
<comment type="caution">
    <text evidence="2">The sequence shown here is derived from an EMBL/GenBank/DDBJ whole genome shotgun (WGS) entry which is preliminary data.</text>
</comment>
<dbReference type="Proteomes" id="UP000460718">
    <property type="component" value="Unassembled WGS sequence"/>
</dbReference>
<evidence type="ECO:0000313" key="13">
    <source>
        <dbReference type="Proteomes" id="UP000433483"/>
    </source>
</evidence>
<accession>A0A6A3EW56</accession>
<gene>
    <name evidence="10" type="ORF">PF001_g16391</name>
    <name evidence="9" type="ORF">PF002_g15189</name>
    <name evidence="7" type="ORF">PF004_g24613</name>
    <name evidence="8" type="ORF">PF005_g13715</name>
    <name evidence="6" type="ORF">PF006_g13387</name>
    <name evidence="5" type="ORF">PF007_g14364</name>
    <name evidence="11" type="ORF">PF008_g4687</name>
    <name evidence="2" type="ORF">PF009_g15779</name>
    <name evidence="4" type="ORF">PF010_g25289</name>
    <name evidence="3" type="ORF">PF011_g14210</name>
</gene>
<dbReference type="Proteomes" id="UP000429523">
    <property type="component" value="Unassembled WGS sequence"/>
</dbReference>
<evidence type="ECO:0000313" key="2">
    <source>
        <dbReference type="EMBL" id="KAE8934238.1"/>
    </source>
</evidence>
<dbReference type="EMBL" id="QXGD01000843">
    <property type="protein sequence ID" value="KAE9222697.1"/>
    <property type="molecule type" value="Genomic_DNA"/>
</dbReference>
<name>A0A6A3EW56_9STRA</name>
<evidence type="ECO:0000313" key="10">
    <source>
        <dbReference type="EMBL" id="KAE9297461.1"/>
    </source>
</evidence>
<reference evidence="12 13" key="1">
    <citation type="submission" date="2018-08" db="EMBL/GenBank/DDBJ databases">
        <title>Genomic investigation of the strawberry pathogen Phytophthora fragariae indicates pathogenicity is determined by transcriptional variation in three key races.</title>
        <authorList>
            <person name="Adams T.M."/>
            <person name="Armitage A.D."/>
            <person name="Sobczyk M.K."/>
            <person name="Bates H.J."/>
            <person name="Dunwell J.M."/>
            <person name="Nellist C.F."/>
            <person name="Harrison R.J."/>
        </authorList>
    </citation>
    <scope>NUCLEOTIDE SEQUENCE [LARGE SCALE GENOMIC DNA]</scope>
    <source>
        <strain evidence="10 14">A4</strain>
        <strain evidence="9 15">BC-1</strain>
        <strain evidence="7 19">BC-23</strain>
        <strain evidence="8 13">NOV-27</strain>
        <strain evidence="6 16">NOV-5</strain>
        <strain evidence="5 17">NOV-71</strain>
        <strain evidence="11 20">NOV-77</strain>
        <strain evidence="2 12">NOV-9</strain>
        <strain evidence="4 21">ONT-3</strain>
        <strain evidence="3 18">SCRP245</strain>
    </source>
</reference>
<evidence type="ECO:0000313" key="20">
    <source>
        <dbReference type="Proteomes" id="UP000486351"/>
    </source>
</evidence>
<dbReference type="EMBL" id="QXGE01001123">
    <property type="protein sequence ID" value="KAE9297461.1"/>
    <property type="molecule type" value="Genomic_DNA"/>
</dbReference>
<dbReference type="Proteomes" id="UP000486351">
    <property type="component" value="Unassembled WGS sequence"/>
</dbReference>
<dbReference type="EMBL" id="QXFZ01000830">
    <property type="protein sequence ID" value="KAE9103574.1"/>
    <property type="molecule type" value="Genomic_DNA"/>
</dbReference>
<dbReference type="Proteomes" id="UP000440367">
    <property type="component" value="Unassembled WGS sequence"/>
</dbReference>
<evidence type="ECO:0000313" key="16">
    <source>
        <dbReference type="Proteomes" id="UP000440732"/>
    </source>
</evidence>
<dbReference type="EMBL" id="QXFY01000163">
    <property type="protein sequence ID" value="KAE9354115.1"/>
    <property type="molecule type" value="Genomic_DNA"/>
</dbReference>
<dbReference type="Proteomes" id="UP000433483">
    <property type="component" value="Unassembled WGS sequence"/>
</dbReference>
<dbReference type="Proteomes" id="UP000441208">
    <property type="component" value="Unassembled WGS sequence"/>
</dbReference>
<dbReference type="EMBL" id="QXGB01000773">
    <property type="protein sequence ID" value="KAE9204663.1"/>
    <property type="molecule type" value="Genomic_DNA"/>
</dbReference>
<evidence type="ECO:0000256" key="1">
    <source>
        <dbReference type="SAM" id="SignalP"/>
    </source>
</evidence>
<dbReference type="AlphaFoldDB" id="A0A6A3EW56"/>
<dbReference type="Proteomes" id="UP000488956">
    <property type="component" value="Unassembled WGS sequence"/>
</dbReference>
<dbReference type="Proteomes" id="UP000440732">
    <property type="component" value="Unassembled WGS sequence"/>
</dbReference>
<evidence type="ECO:0000313" key="15">
    <source>
        <dbReference type="Proteomes" id="UP000440367"/>
    </source>
</evidence>
<evidence type="ECO:0000313" key="4">
    <source>
        <dbReference type="EMBL" id="KAE9072921.1"/>
    </source>
</evidence>
<evidence type="ECO:0000313" key="5">
    <source>
        <dbReference type="EMBL" id="KAE9103574.1"/>
    </source>
</evidence>
<keyword evidence="1" id="KW-0732">Signal</keyword>